<organism evidence="1 2">
    <name type="scientific">Senna tora</name>
    <dbReference type="NCBI Taxonomy" id="362788"/>
    <lineage>
        <taxon>Eukaryota</taxon>
        <taxon>Viridiplantae</taxon>
        <taxon>Streptophyta</taxon>
        <taxon>Embryophyta</taxon>
        <taxon>Tracheophyta</taxon>
        <taxon>Spermatophyta</taxon>
        <taxon>Magnoliopsida</taxon>
        <taxon>eudicotyledons</taxon>
        <taxon>Gunneridae</taxon>
        <taxon>Pentapetalae</taxon>
        <taxon>rosids</taxon>
        <taxon>fabids</taxon>
        <taxon>Fabales</taxon>
        <taxon>Fabaceae</taxon>
        <taxon>Caesalpinioideae</taxon>
        <taxon>Cassia clade</taxon>
        <taxon>Senna</taxon>
    </lineage>
</organism>
<gene>
    <name evidence="1" type="ORF">G2W53_004610</name>
</gene>
<evidence type="ECO:0000313" key="2">
    <source>
        <dbReference type="Proteomes" id="UP000634136"/>
    </source>
</evidence>
<comment type="caution">
    <text evidence="1">The sequence shown here is derived from an EMBL/GenBank/DDBJ whole genome shotgun (WGS) entry which is preliminary data.</text>
</comment>
<name>A0A835CKE4_9FABA</name>
<accession>A0A835CKE4</accession>
<protein>
    <submittedName>
        <fullName evidence="1">Uncharacterized protein</fullName>
    </submittedName>
</protein>
<dbReference type="EMBL" id="JAAIUW010000002">
    <property type="protein sequence ID" value="KAF7842312.1"/>
    <property type="molecule type" value="Genomic_DNA"/>
</dbReference>
<proteinExistence type="predicted"/>
<reference evidence="1" key="1">
    <citation type="submission" date="2020-09" db="EMBL/GenBank/DDBJ databases">
        <title>Genome-Enabled Discovery of Anthraquinone Biosynthesis in Senna tora.</title>
        <authorList>
            <person name="Kang S.-H."/>
            <person name="Pandey R.P."/>
            <person name="Lee C.-M."/>
            <person name="Sim J.-S."/>
            <person name="Jeong J.-T."/>
            <person name="Choi B.-S."/>
            <person name="Jung M."/>
            <person name="Ginzburg D."/>
            <person name="Zhao K."/>
            <person name="Won S.Y."/>
            <person name="Oh T.-J."/>
            <person name="Yu Y."/>
            <person name="Kim N.-H."/>
            <person name="Lee O.R."/>
            <person name="Lee T.-H."/>
            <person name="Bashyal P."/>
            <person name="Kim T.-S."/>
            <person name="Lee W.-H."/>
            <person name="Kawkins C."/>
            <person name="Kim C.-K."/>
            <person name="Kim J.S."/>
            <person name="Ahn B.O."/>
            <person name="Rhee S.Y."/>
            <person name="Sohng J.K."/>
        </authorList>
    </citation>
    <scope>NUCLEOTIDE SEQUENCE</scope>
    <source>
        <tissue evidence="1">Leaf</tissue>
    </source>
</reference>
<keyword evidence="2" id="KW-1185">Reference proteome</keyword>
<dbReference type="Proteomes" id="UP000634136">
    <property type="component" value="Unassembled WGS sequence"/>
</dbReference>
<evidence type="ECO:0000313" key="1">
    <source>
        <dbReference type="EMBL" id="KAF7842312.1"/>
    </source>
</evidence>
<sequence length="73" mass="8178">MPDLARVCMPLVLPKGPARELDTAGKVEQLNITAIAKTLTTEDVPSKFQVKIKFRRQNPNTRHKLFSTEATTN</sequence>
<dbReference type="AlphaFoldDB" id="A0A835CKE4"/>